<reference evidence="3" key="1">
    <citation type="submission" date="2017-11" db="EMBL/GenBank/DDBJ databases">
        <title>The draft genome sequence of Chromatocurvus sp. F02.</title>
        <authorList>
            <person name="Du Z.-J."/>
            <person name="Chang Y.-Q."/>
        </authorList>
    </citation>
    <scope>NUCLEOTIDE SEQUENCE [LARGE SCALE GENOMIC DNA]</scope>
    <source>
        <strain evidence="3">F02</strain>
    </source>
</reference>
<dbReference type="Pfam" id="PF01370">
    <property type="entry name" value="Epimerase"/>
    <property type="match status" value="1"/>
</dbReference>
<dbReference type="GO" id="GO:0004029">
    <property type="term" value="F:aldehyde dehydrogenase (NAD+) activity"/>
    <property type="evidence" value="ECO:0007669"/>
    <property type="project" value="TreeGrafter"/>
</dbReference>
<dbReference type="InterPro" id="IPR036291">
    <property type="entry name" value="NAD(P)-bd_dom_sf"/>
</dbReference>
<dbReference type="OrthoDB" id="5723970at2"/>
<comment type="caution">
    <text evidence="2">The sequence shown here is derived from an EMBL/GenBank/DDBJ whole genome shotgun (WGS) entry which is preliminary data.</text>
</comment>
<evidence type="ECO:0000259" key="1">
    <source>
        <dbReference type="Pfam" id="PF01370"/>
    </source>
</evidence>
<dbReference type="PANTHER" id="PTHR48079:SF6">
    <property type="entry name" value="NAD(P)-BINDING DOMAIN-CONTAINING PROTEIN-RELATED"/>
    <property type="match status" value="1"/>
</dbReference>
<proteinExistence type="predicted"/>
<dbReference type="AlphaFoldDB" id="A0A2N5Y6K9"/>
<dbReference type="GO" id="GO:0005737">
    <property type="term" value="C:cytoplasm"/>
    <property type="evidence" value="ECO:0007669"/>
    <property type="project" value="TreeGrafter"/>
</dbReference>
<dbReference type="SUPFAM" id="SSF51735">
    <property type="entry name" value="NAD(P)-binding Rossmann-fold domains"/>
    <property type="match status" value="1"/>
</dbReference>
<dbReference type="EMBL" id="PKLZ01000001">
    <property type="protein sequence ID" value="PLW84030.1"/>
    <property type="molecule type" value="Genomic_DNA"/>
</dbReference>
<organism evidence="2 3">
    <name type="scientific">Kineobactrum sediminis</name>
    <dbReference type="NCBI Taxonomy" id="1905677"/>
    <lineage>
        <taxon>Bacteria</taxon>
        <taxon>Pseudomonadati</taxon>
        <taxon>Pseudomonadota</taxon>
        <taxon>Gammaproteobacteria</taxon>
        <taxon>Cellvibrionales</taxon>
        <taxon>Halieaceae</taxon>
        <taxon>Kineobactrum</taxon>
    </lineage>
</organism>
<dbReference type="RefSeq" id="WP_101519667.1">
    <property type="nucleotide sequence ID" value="NZ_PKLZ01000001.1"/>
</dbReference>
<dbReference type="InterPro" id="IPR001509">
    <property type="entry name" value="Epimerase_deHydtase"/>
</dbReference>
<dbReference type="Proteomes" id="UP000234845">
    <property type="component" value="Unassembled WGS sequence"/>
</dbReference>
<accession>A0A2N5Y6K9</accession>
<evidence type="ECO:0000313" key="3">
    <source>
        <dbReference type="Proteomes" id="UP000234845"/>
    </source>
</evidence>
<feature type="domain" description="NAD-dependent epimerase/dehydratase" evidence="1">
    <location>
        <begin position="3"/>
        <end position="224"/>
    </location>
</feature>
<dbReference type="Gene3D" id="3.40.50.720">
    <property type="entry name" value="NAD(P)-binding Rossmann-like Domain"/>
    <property type="match status" value="1"/>
</dbReference>
<evidence type="ECO:0000313" key="2">
    <source>
        <dbReference type="EMBL" id="PLW84030.1"/>
    </source>
</evidence>
<name>A0A2N5Y6K9_9GAMM</name>
<dbReference type="InterPro" id="IPR051783">
    <property type="entry name" value="NAD(P)-dependent_oxidoreduct"/>
</dbReference>
<dbReference type="PANTHER" id="PTHR48079">
    <property type="entry name" value="PROTEIN YEEZ"/>
    <property type="match status" value="1"/>
</dbReference>
<gene>
    <name evidence="2" type="ORF">CWI75_01370</name>
</gene>
<sequence>MKVLVVGGTGLIGGHAALFLADKGHDVTLMARSAPSVPALAGFPFIPTHYVDDDVADGRLQGFDWLVFAAGVDIRQLPQDGSMTEDAFYTRYNSEGIPRFFAAAKAAGIKRAAYIGTFYPQVAPDKIEVSPYVRSRKLADDSIRAMSDESFAVCSLNAPFVLGHLPGLEVEHLYYNYLYAAGLMEGVPLFAPEGGTNHITTPSLSEAVLGALEHGESGRAYLVGDQNLSWKAYFQLWCDAVGNPQDLEVRSEEHPLLPDIIMFAGRGATVSYQPEGVKELGYGTGRVAGTIAELVAHFRESQ</sequence>
<keyword evidence="3" id="KW-1185">Reference proteome</keyword>
<protein>
    <submittedName>
        <fullName evidence="2">Epimerase</fullName>
    </submittedName>
</protein>